<evidence type="ECO:0000313" key="4">
    <source>
        <dbReference type="Proteomes" id="UP000011715"/>
    </source>
</evidence>
<gene>
    <name evidence="2" type="ORF">MAPG_08954</name>
</gene>
<feature type="region of interest" description="Disordered" evidence="1">
    <location>
        <begin position="149"/>
        <end position="173"/>
    </location>
</feature>
<reference evidence="4" key="1">
    <citation type="submission" date="2010-05" db="EMBL/GenBank/DDBJ databases">
        <title>The genome sequence of Magnaporthe poae strain ATCC 64411.</title>
        <authorList>
            <person name="Ma L.-J."/>
            <person name="Dead R."/>
            <person name="Young S."/>
            <person name="Zeng Q."/>
            <person name="Koehrsen M."/>
            <person name="Alvarado L."/>
            <person name="Berlin A."/>
            <person name="Chapman S.B."/>
            <person name="Chen Z."/>
            <person name="Freedman E."/>
            <person name="Gellesch M."/>
            <person name="Goldberg J."/>
            <person name="Griggs A."/>
            <person name="Gujja S."/>
            <person name="Heilman E.R."/>
            <person name="Heiman D."/>
            <person name="Hepburn T."/>
            <person name="Howarth C."/>
            <person name="Jen D."/>
            <person name="Larson L."/>
            <person name="Mehta T."/>
            <person name="Neiman D."/>
            <person name="Pearson M."/>
            <person name="Roberts A."/>
            <person name="Saif S."/>
            <person name="Shea T."/>
            <person name="Shenoy N."/>
            <person name="Sisk P."/>
            <person name="Stolte C."/>
            <person name="Sykes S."/>
            <person name="Walk T."/>
            <person name="White J."/>
            <person name="Yandava C."/>
            <person name="Haas B."/>
            <person name="Nusbaum C."/>
            <person name="Birren B."/>
        </authorList>
    </citation>
    <scope>NUCLEOTIDE SEQUENCE [LARGE SCALE GENOMIC DNA]</scope>
    <source>
        <strain evidence="4">ATCC 64411 / 73-15</strain>
    </source>
</reference>
<evidence type="ECO:0000256" key="1">
    <source>
        <dbReference type="SAM" id="MobiDB-lite"/>
    </source>
</evidence>
<evidence type="ECO:0000313" key="3">
    <source>
        <dbReference type="EnsemblFungi" id="MAPG_08954T0"/>
    </source>
</evidence>
<dbReference type="Proteomes" id="UP000011715">
    <property type="component" value="Unassembled WGS sequence"/>
</dbReference>
<reference evidence="3" key="4">
    <citation type="journal article" date="2015" name="G3 (Bethesda)">
        <title>Genome sequences of three phytopathogenic species of the Magnaporthaceae family of fungi.</title>
        <authorList>
            <person name="Okagaki L.H."/>
            <person name="Nunes C.C."/>
            <person name="Sailsbery J."/>
            <person name="Clay B."/>
            <person name="Brown D."/>
            <person name="John T."/>
            <person name="Oh Y."/>
            <person name="Young N."/>
            <person name="Fitzgerald M."/>
            <person name="Haas B.J."/>
            <person name="Zeng Q."/>
            <person name="Young S."/>
            <person name="Adiconis X."/>
            <person name="Fan L."/>
            <person name="Levin J.Z."/>
            <person name="Mitchell T.K."/>
            <person name="Okubara P.A."/>
            <person name="Farman M.L."/>
            <person name="Kohn L.M."/>
            <person name="Birren B."/>
            <person name="Ma L.-J."/>
            <person name="Dean R.A."/>
        </authorList>
    </citation>
    <scope>NUCLEOTIDE SEQUENCE</scope>
    <source>
        <strain evidence="3">ATCC 64411 / 73-15</strain>
    </source>
</reference>
<reference evidence="2" key="2">
    <citation type="submission" date="2010-05" db="EMBL/GenBank/DDBJ databases">
        <title>The Genome Sequence of Magnaporthe poae strain ATCC 64411.</title>
        <authorList>
            <consortium name="The Broad Institute Genome Sequencing Platform"/>
            <consortium name="Broad Institute Genome Sequencing Center for Infectious Disease"/>
            <person name="Ma L.-J."/>
            <person name="Dead R."/>
            <person name="Young S."/>
            <person name="Zeng Q."/>
            <person name="Koehrsen M."/>
            <person name="Alvarado L."/>
            <person name="Berlin A."/>
            <person name="Chapman S.B."/>
            <person name="Chen Z."/>
            <person name="Freedman E."/>
            <person name="Gellesch M."/>
            <person name="Goldberg J."/>
            <person name="Griggs A."/>
            <person name="Gujja S."/>
            <person name="Heilman E.R."/>
            <person name="Heiman D."/>
            <person name="Hepburn T."/>
            <person name="Howarth C."/>
            <person name="Jen D."/>
            <person name="Larson L."/>
            <person name="Mehta T."/>
            <person name="Neiman D."/>
            <person name="Pearson M."/>
            <person name="Roberts A."/>
            <person name="Saif S."/>
            <person name="Shea T."/>
            <person name="Shenoy N."/>
            <person name="Sisk P."/>
            <person name="Stolte C."/>
            <person name="Sykes S."/>
            <person name="Walk T."/>
            <person name="White J."/>
            <person name="Yandava C."/>
            <person name="Haas B."/>
            <person name="Nusbaum C."/>
            <person name="Birren B."/>
        </authorList>
    </citation>
    <scope>NUCLEOTIDE SEQUENCE</scope>
    <source>
        <strain evidence="2">ATCC 64411</strain>
    </source>
</reference>
<evidence type="ECO:0000313" key="2">
    <source>
        <dbReference type="EMBL" id="KLU89987.1"/>
    </source>
</evidence>
<dbReference type="VEuPathDB" id="FungiDB:MAPG_08954"/>
<dbReference type="EnsemblFungi" id="MAPG_08954T0">
    <property type="protein sequence ID" value="MAPG_08954T0"/>
    <property type="gene ID" value="MAPG_08954"/>
</dbReference>
<protein>
    <recommendedName>
        <fullName evidence="5">Heterokaryon incompatibility domain-containing protein</fullName>
    </recommendedName>
</protein>
<sequence length="227" mass="24242">MVPMPMSMPNRGLRAQMLISAKTKTACPDIGSSNLGLVGLPDLDQIQLTQLHNFLARSWFTRAWIVQEAALAEPVRSLLGLLSPPRRALTEMEDLSQQITGFNAGLPLLASRPGKAGATLGALNPDLLRGVSAVCSMLKKSLHTLPRASCKAGQNPEGDGGLARADGTTSNLPLPVTRSDFEVSVEQTVSMAMQPADMEFLISGLVTADALASIQRDTHHPVWPIQD</sequence>
<reference evidence="3" key="5">
    <citation type="submission" date="2015-06" db="UniProtKB">
        <authorList>
            <consortium name="EnsemblFungi"/>
        </authorList>
    </citation>
    <scope>IDENTIFICATION</scope>
    <source>
        <strain evidence="3">ATCC 64411</strain>
    </source>
</reference>
<keyword evidence="4" id="KW-1185">Reference proteome</keyword>
<proteinExistence type="predicted"/>
<reference evidence="2" key="3">
    <citation type="submission" date="2011-03" db="EMBL/GenBank/DDBJ databases">
        <title>Annotation of Magnaporthe poae ATCC 64411.</title>
        <authorList>
            <person name="Ma L.-J."/>
            <person name="Dead R."/>
            <person name="Young S.K."/>
            <person name="Zeng Q."/>
            <person name="Gargeya S."/>
            <person name="Fitzgerald M."/>
            <person name="Haas B."/>
            <person name="Abouelleil A."/>
            <person name="Alvarado L."/>
            <person name="Arachchi H.M."/>
            <person name="Berlin A."/>
            <person name="Brown A."/>
            <person name="Chapman S.B."/>
            <person name="Chen Z."/>
            <person name="Dunbar C."/>
            <person name="Freedman E."/>
            <person name="Gearin G."/>
            <person name="Gellesch M."/>
            <person name="Goldberg J."/>
            <person name="Griggs A."/>
            <person name="Gujja S."/>
            <person name="Heiman D."/>
            <person name="Howarth C."/>
            <person name="Larson L."/>
            <person name="Lui A."/>
            <person name="MacDonald P.J.P."/>
            <person name="Mehta T."/>
            <person name="Montmayeur A."/>
            <person name="Murphy C."/>
            <person name="Neiman D."/>
            <person name="Pearson M."/>
            <person name="Priest M."/>
            <person name="Roberts A."/>
            <person name="Saif S."/>
            <person name="Shea T."/>
            <person name="Shenoy N."/>
            <person name="Sisk P."/>
            <person name="Stolte C."/>
            <person name="Sykes S."/>
            <person name="Yandava C."/>
            <person name="Wortman J."/>
            <person name="Nusbaum C."/>
            <person name="Birren B."/>
        </authorList>
    </citation>
    <scope>NUCLEOTIDE SEQUENCE</scope>
    <source>
        <strain evidence="2">ATCC 64411</strain>
    </source>
</reference>
<organism evidence="3 4">
    <name type="scientific">Magnaporthiopsis poae (strain ATCC 64411 / 73-15)</name>
    <name type="common">Kentucky bluegrass fungus</name>
    <name type="synonym">Magnaporthe poae</name>
    <dbReference type="NCBI Taxonomy" id="644358"/>
    <lineage>
        <taxon>Eukaryota</taxon>
        <taxon>Fungi</taxon>
        <taxon>Dikarya</taxon>
        <taxon>Ascomycota</taxon>
        <taxon>Pezizomycotina</taxon>
        <taxon>Sordariomycetes</taxon>
        <taxon>Sordariomycetidae</taxon>
        <taxon>Magnaporthales</taxon>
        <taxon>Magnaporthaceae</taxon>
        <taxon>Magnaporthiopsis</taxon>
    </lineage>
</organism>
<accession>A0A0C4E8P0</accession>
<dbReference type="AlphaFoldDB" id="A0A0C4E8P0"/>
<dbReference type="EMBL" id="GL876974">
    <property type="protein sequence ID" value="KLU89987.1"/>
    <property type="molecule type" value="Genomic_DNA"/>
</dbReference>
<dbReference type="EMBL" id="ADBL01002185">
    <property type="status" value="NOT_ANNOTATED_CDS"/>
    <property type="molecule type" value="Genomic_DNA"/>
</dbReference>
<name>A0A0C4E8P0_MAGP6</name>
<evidence type="ECO:0008006" key="5">
    <source>
        <dbReference type="Google" id="ProtNLM"/>
    </source>
</evidence>